<name>A0A2P2E2W1_9LEPT</name>
<dbReference type="Pfam" id="PF02450">
    <property type="entry name" value="LCAT"/>
    <property type="match status" value="1"/>
</dbReference>
<keyword evidence="2" id="KW-1185">Reference proteome</keyword>
<gene>
    <name evidence="1" type="ORF">LPTSP4_27670</name>
</gene>
<keyword evidence="1" id="KW-0808">Transferase</keyword>
<comment type="caution">
    <text evidence="1">The sequence shown here is derived from an EMBL/GenBank/DDBJ whole genome shotgun (WGS) entry which is preliminary data.</text>
</comment>
<reference evidence="1 2" key="1">
    <citation type="submission" date="2018-02" db="EMBL/GenBank/DDBJ databases">
        <title>Novel Leptospira species isolated from soil and water in Japan.</title>
        <authorList>
            <person name="Nakao R."/>
            <person name="Masuzawa T."/>
        </authorList>
    </citation>
    <scope>NUCLEOTIDE SEQUENCE [LARGE SCALE GENOMIC DNA]</scope>
    <source>
        <strain evidence="1 2">YH101</strain>
    </source>
</reference>
<accession>A0A2P2E2W1</accession>
<organism evidence="1 2">
    <name type="scientific">Leptospira ryugenii</name>
    <dbReference type="NCBI Taxonomy" id="1917863"/>
    <lineage>
        <taxon>Bacteria</taxon>
        <taxon>Pseudomonadati</taxon>
        <taxon>Spirochaetota</taxon>
        <taxon>Spirochaetia</taxon>
        <taxon>Leptospirales</taxon>
        <taxon>Leptospiraceae</taxon>
        <taxon>Leptospira</taxon>
    </lineage>
</organism>
<dbReference type="SUPFAM" id="SSF53474">
    <property type="entry name" value="alpha/beta-Hydrolases"/>
    <property type="match status" value="1"/>
</dbReference>
<dbReference type="PANTHER" id="PTHR11440">
    <property type="entry name" value="LECITHIN-CHOLESTEROL ACYLTRANSFERASE-RELATED"/>
    <property type="match status" value="1"/>
</dbReference>
<evidence type="ECO:0000313" key="1">
    <source>
        <dbReference type="EMBL" id="GBF51235.1"/>
    </source>
</evidence>
<dbReference type="Proteomes" id="UP000245133">
    <property type="component" value="Unassembled WGS sequence"/>
</dbReference>
<dbReference type="GO" id="GO:0008374">
    <property type="term" value="F:O-acyltransferase activity"/>
    <property type="evidence" value="ECO:0007669"/>
    <property type="project" value="InterPro"/>
</dbReference>
<dbReference type="AlphaFoldDB" id="A0A2P2E2W1"/>
<dbReference type="EMBL" id="BFBB01000008">
    <property type="protein sequence ID" value="GBF51235.1"/>
    <property type="molecule type" value="Genomic_DNA"/>
</dbReference>
<dbReference type="Gene3D" id="3.40.50.1820">
    <property type="entry name" value="alpha/beta hydrolase"/>
    <property type="match status" value="1"/>
</dbReference>
<sequence length="371" mass="41766">MRKVVLKADFKASNQAVVFVPGIKGSILEDSNGNVQWLDATQALGFSTPDLRLLGNSISLRPQGALYRISAIPYLIEVNVYAPWIEKMSKEDALDFYVFSYDWRKKNLSTRDQLILFLEELGKQYKSKPILIGHSMGGMISMSAINLKPTLVDKVVYVGVPFRGGIGYMKDLHVGVSTGLNQKIQSPCMIARYETVYGFFPRLNTWDSKDVVVDSKGQTLHLDLYNAKTWKENRLGFYANECKTEDIPLEEEFQNILDASRKFRESLTPTKKLLEVSMPTLVVHGNNLPVRKAMTKIETNVGTTSNKSTPQWDLEKAPKELGDGSVSYANSIPPEPIIFESFVSTYEHSVLLNDPKVQEVIISFITKKKVK</sequence>
<proteinExistence type="predicted"/>
<keyword evidence="1" id="KW-0012">Acyltransferase</keyword>
<dbReference type="GO" id="GO:0006629">
    <property type="term" value="P:lipid metabolic process"/>
    <property type="evidence" value="ECO:0007669"/>
    <property type="project" value="InterPro"/>
</dbReference>
<protein>
    <submittedName>
        <fullName evidence="1">Lecithin:cholesterol acyltransferase domain protein</fullName>
    </submittedName>
</protein>
<dbReference type="RefSeq" id="WP_167837014.1">
    <property type="nucleotide sequence ID" value="NZ_BFBB01000008.1"/>
</dbReference>
<dbReference type="InterPro" id="IPR029058">
    <property type="entry name" value="AB_hydrolase_fold"/>
</dbReference>
<evidence type="ECO:0000313" key="2">
    <source>
        <dbReference type="Proteomes" id="UP000245133"/>
    </source>
</evidence>
<dbReference type="InterPro" id="IPR003386">
    <property type="entry name" value="LACT/PDAT_acylTrfase"/>
</dbReference>